<evidence type="ECO:0000256" key="1">
    <source>
        <dbReference type="SAM" id="SignalP"/>
    </source>
</evidence>
<comment type="caution">
    <text evidence="2">The sequence shown here is derived from an EMBL/GenBank/DDBJ whole genome shotgun (WGS) entry which is preliminary data.</text>
</comment>
<organism evidence="2 3">
    <name type="scientific">Chelatococcus sambhunathii</name>
    <dbReference type="NCBI Taxonomy" id="363953"/>
    <lineage>
        <taxon>Bacteria</taxon>
        <taxon>Pseudomonadati</taxon>
        <taxon>Pseudomonadota</taxon>
        <taxon>Alphaproteobacteria</taxon>
        <taxon>Hyphomicrobiales</taxon>
        <taxon>Chelatococcaceae</taxon>
        <taxon>Chelatococcus</taxon>
    </lineage>
</organism>
<protein>
    <submittedName>
        <fullName evidence="2">DUF1353 domain-containing protein</fullName>
    </submittedName>
</protein>
<accession>A0ABU1DEU5</accession>
<feature type="signal peptide" evidence="1">
    <location>
        <begin position="1"/>
        <end position="21"/>
    </location>
</feature>
<dbReference type="InterPro" id="IPR010767">
    <property type="entry name" value="Phage_CGC-2007_Cje0229"/>
</dbReference>
<evidence type="ECO:0000313" key="3">
    <source>
        <dbReference type="Proteomes" id="UP001181622"/>
    </source>
</evidence>
<sequence>MRILMCILVLIGAFCASSANAEFKGHLSLGPNPKDETGATKVLLSDFGYIDPNGLGWEASKGDITDGASIPKIFHPLIGDNWTFEYLKAAIIHDHYCVREARSWRQTNRVFFDILIESGVDRIRSAAMYYAVLVGSHKWKQPAPGINCKITKNCIKTVGGETLISRPPVYDDPKIAADVQNFHASIEANPSALSAEEIEALAAQRNPGDVFLNGGSGAGGLPTK</sequence>
<name>A0ABU1DEU5_9HYPH</name>
<keyword evidence="1" id="KW-0732">Signal</keyword>
<dbReference type="EMBL" id="JADBEO010000014">
    <property type="protein sequence ID" value="MDR4306644.1"/>
    <property type="molecule type" value="Genomic_DNA"/>
</dbReference>
<proteinExistence type="predicted"/>
<feature type="chain" id="PRO_5046195472" evidence="1">
    <location>
        <begin position="22"/>
        <end position="224"/>
    </location>
</feature>
<dbReference type="Proteomes" id="UP001181622">
    <property type="component" value="Unassembled WGS sequence"/>
</dbReference>
<reference evidence="2" key="1">
    <citation type="submission" date="2020-10" db="EMBL/GenBank/DDBJ databases">
        <authorList>
            <person name="Abbas A."/>
            <person name="Razzaq R."/>
            <person name="Waqas M."/>
            <person name="Abbas N."/>
            <person name="Nielsen T.K."/>
            <person name="Hansen L.H."/>
            <person name="Hussain S."/>
            <person name="Shahid M."/>
        </authorList>
    </citation>
    <scope>NUCLEOTIDE SEQUENCE</scope>
    <source>
        <strain evidence="2">S14</strain>
    </source>
</reference>
<keyword evidence="3" id="KW-1185">Reference proteome</keyword>
<dbReference type="RefSeq" id="WP_309390706.1">
    <property type="nucleotide sequence ID" value="NZ_JADBEO010000014.1"/>
</dbReference>
<gene>
    <name evidence="2" type="ORF">IHQ68_08440</name>
</gene>
<evidence type="ECO:0000313" key="2">
    <source>
        <dbReference type="EMBL" id="MDR4306644.1"/>
    </source>
</evidence>
<dbReference type="Pfam" id="PF07087">
    <property type="entry name" value="DUF1353"/>
    <property type="match status" value="1"/>
</dbReference>